<feature type="compositionally biased region" description="Polar residues" evidence="1">
    <location>
        <begin position="24"/>
        <end position="39"/>
    </location>
</feature>
<dbReference type="EMBL" id="GISG01049032">
    <property type="protein sequence ID" value="MBA4624802.1"/>
    <property type="molecule type" value="Transcribed_RNA"/>
</dbReference>
<sequence length="130" mass="12047">MAPTQTAKPPKITPPNPSLGSEPDFSSSGVGTWATSGGNPPSGLAVVGNRLVGPPAGVAELDGMLSAGASALAGTSATSGENAGAVTGETTGVGGKDAAGATAGETGATVDGGRDEGAIVGECDGALARA</sequence>
<evidence type="ECO:0000313" key="2">
    <source>
        <dbReference type="EMBL" id="MBA4624802.1"/>
    </source>
</evidence>
<proteinExistence type="predicted"/>
<evidence type="ECO:0000256" key="1">
    <source>
        <dbReference type="SAM" id="MobiDB-lite"/>
    </source>
</evidence>
<reference evidence="2" key="2">
    <citation type="submission" date="2020-07" db="EMBL/GenBank/DDBJ databases">
        <authorList>
            <person name="Vera ALvarez R."/>
            <person name="Arias-Moreno D.M."/>
            <person name="Jimenez-Jacinto V."/>
            <person name="Jimenez-Bremont J.F."/>
            <person name="Swaminathan K."/>
            <person name="Moose S.P."/>
            <person name="Guerrero-Gonzalez M.L."/>
            <person name="Marino-Ramirez L."/>
            <person name="Landsman D."/>
            <person name="Rodriguez-Kessler M."/>
            <person name="Delgado-Sanchez P."/>
        </authorList>
    </citation>
    <scope>NUCLEOTIDE SEQUENCE</scope>
    <source>
        <tissue evidence="2">Cladode</tissue>
    </source>
</reference>
<dbReference type="AlphaFoldDB" id="A0A7C9CSR1"/>
<protein>
    <submittedName>
        <fullName evidence="2">Uncharacterized protein</fullName>
    </submittedName>
</protein>
<accession>A0A7C9CSR1</accession>
<feature type="region of interest" description="Disordered" evidence="1">
    <location>
        <begin position="75"/>
        <end position="117"/>
    </location>
</feature>
<feature type="compositionally biased region" description="Low complexity" evidence="1">
    <location>
        <begin position="98"/>
        <end position="111"/>
    </location>
</feature>
<feature type="region of interest" description="Disordered" evidence="1">
    <location>
        <begin position="1"/>
        <end position="45"/>
    </location>
</feature>
<name>A0A7C9CSR1_OPUST</name>
<organism evidence="2">
    <name type="scientific">Opuntia streptacantha</name>
    <name type="common">Prickly pear cactus</name>
    <name type="synonym">Opuntia cardona</name>
    <dbReference type="NCBI Taxonomy" id="393608"/>
    <lineage>
        <taxon>Eukaryota</taxon>
        <taxon>Viridiplantae</taxon>
        <taxon>Streptophyta</taxon>
        <taxon>Embryophyta</taxon>
        <taxon>Tracheophyta</taxon>
        <taxon>Spermatophyta</taxon>
        <taxon>Magnoliopsida</taxon>
        <taxon>eudicotyledons</taxon>
        <taxon>Gunneridae</taxon>
        <taxon>Pentapetalae</taxon>
        <taxon>Caryophyllales</taxon>
        <taxon>Cactineae</taxon>
        <taxon>Cactaceae</taxon>
        <taxon>Opuntioideae</taxon>
        <taxon>Opuntia</taxon>
    </lineage>
</organism>
<reference evidence="2" key="1">
    <citation type="journal article" date="2013" name="J. Plant Res.">
        <title>Effect of fungi and light on seed germination of three Opuntia species from semiarid lands of central Mexico.</title>
        <authorList>
            <person name="Delgado-Sanchez P."/>
            <person name="Jimenez-Bremont J.F."/>
            <person name="Guerrero-Gonzalez Mde L."/>
            <person name="Flores J."/>
        </authorList>
    </citation>
    <scope>NUCLEOTIDE SEQUENCE</scope>
    <source>
        <tissue evidence="2">Cladode</tissue>
    </source>
</reference>
<feature type="compositionally biased region" description="Low complexity" evidence="1">
    <location>
        <begin position="75"/>
        <end position="90"/>
    </location>
</feature>